<dbReference type="EMBL" id="JAIFRP010000019">
    <property type="protein sequence ID" value="KAK2586107.1"/>
    <property type="molecule type" value="Genomic_DNA"/>
</dbReference>
<keyword evidence="8" id="KW-0853">WD repeat</keyword>
<keyword evidence="4" id="KW-0378">Hydrolase</keyword>
<dbReference type="SMART" id="SM00490">
    <property type="entry name" value="HELICc"/>
    <property type="match status" value="1"/>
</dbReference>
<dbReference type="InterPro" id="IPR036322">
    <property type="entry name" value="WD40_repeat_dom_sf"/>
</dbReference>
<dbReference type="GO" id="GO:0005524">
    <property type="term" value="F:ATP binding"/>
    <property type="evidence" value="ECO:0007669"/>
    <property type="project" value="UniProtKB-KW"/>
</dbReference>
<dbReference type="SUPFAM" id="SSF52540">
    <property type="entry name" value="P-loop containing nucleoside triphosphate hydrolases"/>
    <property type="match status" value="1"/>
</dbReference>
<keyword evidence="5" id="KW-0347">Helicase</keyword>
<keyword evidence="3" id="KW-0547">Nucleotide-binding</keyword>
<dbReference type="SMART" id="SM00320">
    <property type="entry name" value="WD40"/>
    <property type="match status" value="4"/>
</dbReference>
<evidence type="ECO:0000256" key="7">
    <source>
        <dbReference type="ARBA" id="ARBA00047984"/>
    </source>
</evidence>
<evidence type="ECO:0000256" key="5">
    <source>
        <dbReference type="ARBA" id="ARBA00022806"/>
    </source>
</evidence>
<dbReference type="SMART" id="SM00487">
    <property type="entry name" value="DEXDc"/>
    <property type="match status" value="1"/>
</dbReference>
<evidence type="ECO:0000259" key="9">
    <source>
        <dbReference type="PROSITE" id="PS51192"/>
    </source>
</evidence>
<feature type="repeat" description="WD" evidence="8">
    <location>
        <begin position="864"/>
        <end position="906"/>
    </location>
</feature>
<organism evidence="11 12">
    <name type="scientific">Odynerus spinipes</name>
    <dbReference type="NCBI Taxonomy" id="1348599"/>
    <lineage>
        <taxon>Eukaryota</taxon>
        <taxon>Metazoa</taxon>
        <taxon>Ecdysozoa</taxon>
        <taxon>Arthropoda</taxon>
        <taxon>Hexapoda</taxon>
        <taxon>Insecta</taxon>
        <taxon>Pterygota</taxon>
        <taxon>Neoptera</taxon>
        <taxon>Endopterygota</taxon>
        <taxon>Hymenoptera</taxon>
        <taxon>Apocrita</taxon>
        <taxon>Aculeata</taxon>
        <taxon>Vespoidea</taxon>
        <taxon>Vespidae</taxon>
        <taxon>Eumeninae</taxon>
        <taxon>Odynerus</taxon>
    </lineage>
</organism>
<dbReference type="FunFam" id="3.40.50.300:FF:000145">
    <property type="entry name" value="probable ATP-dependent RNA helicase DHX40"/>
    <property type="match status" value="1"/>
</dbReference>
<dbReference type="Pfam" id="PF21010">
    <property type="entry name" value="HA2_C"/>
    <property type="match status" value="1"/>
</dbReference>
<dbReference type="CDD" id="cd18791">
    <property type="entry name" value="SF2_C_RHA"/>
    <property type="match status" value="1"/>
</dbReference>
<evidence type="ECO:0000256" key="4">
    <source>
        <dbReference type="ARBA" id="ARBA00022801"/>
    </source>
</evidence>
<comment type="catalytic activity">
    <reaction evidence="7">
        <text>ATP + H2O = ADP + phosphate + H(+)</text>
        <dbReference type="Rhea" id="RHEA:13065"/>
        <dbReference type="ChEBI" id="CHEBI:15377"/>
        <dbReference type="ChEBI" id="CHEBI:15378"/>
        <dbReference type="ChEBI" id="CHEBI:30616"/>
        <dbReference type="ChEBI" id="CHEBI:43474"/>
        <dbReference type="ChEBI" id="CHEBI:456216"/>
        <dbReference type="EC" id="3.6.4.13"/>
    </reaction>
</comment>
<dbReference type="InterPro" id="IPR014001">
    <property type="entry name" value="Helicase_ATP-bd"/>
</dbReference>
<name>A0AAD9RUC5_9HYME</name>
<dbReference type="Gene3D" id="1.20.120.1080">
    <property type="match status" value="1"/>
</dbReference>
<dbReference type="Pfam" id="PF04408">
    <property type="entry name" value="WHD_HA2"/>
    <property type="match status" value="1"/>
</dbReference>
<dbReference type="InterPro" id="IPR011709">
    <property type="entry name" value="DEAD-box_helicase_OB_fold"/>
</dbReference>
<evidence type="ECO:0000256" key="6">
    <source>
        <dbReference type="ARBA" id="ARBA00022840"/>
    </source>
</evidence>
<evidence type="ECO:0000256" key="1">
    <source>
        <dbReference type="ARBA" id="ARBA00008792"/>
    </source>
</evidence>
<dbReference type="Pfam" id="PF00400">
    <property type="entry name" value="WD40"/>
    <property type="match status" value="1"/>
</dbReference>
<dbReference type="SUPFAM" id="SSF50978">
    <property type="entry name" value="WD40 repeat-like"/>
    <property type="match status" value="1"/>
</dbReference>
<comment type="caution">
    <text evidence="11">The sequence shown here is derived from an EMBL/GenBank/DDBJ whole genome shotgun (WGS) entry which is preliminary data.</text>
</comment>
<evidence type="ECO:0000313" key="12">
    <source>
        <dbReference type="Proteomes" id="UP001258017"/>
    </source>
</evidence>
<dbReference type="GO" id="GO:0003724">
    <property type="term" value="F:RNA helicase activity"/>
    <property type="evidence" value="ECO:0007669"/>
    <property type="project" value="UniProtKB-EC"/>
</dbReference>
<sequence length="1077" mass="120040">MSIKPLFSRPGGSTWQEDKPDIDVHSSTQFVYNAHHSLALDMQRKRLPIYRNRDHIIYLLEKYQTLVLVGETGCGKSTQLPQYLLEAGWCEDGKIIGVTEPRRVAATSLANRVADERNCILGTEVGYCIRFDDCTNESTKIKYMTEGILLRELMSDPLLTTYAIIVLDEVHERTLLTDIIMGLLKKIVRKRKSLKIVVSSATVDAEQLRDFFNTNTTKDSAKDTAVIMSIEGRLYPVDIFYVKEPVPNYVTSVVDTALKIHETEEPGDILAFLTGLDEVDQAVSLLSEHAKLIKEGKLKLQPLAMYGSLPNNEQLKVFWRAAKDTRKVIVATNIAETSITIPNVVYVIDCGFVKMPWFEPETQTNSLTIVPVSKASADQRAGRAGRVQSGKAYRLYTEEAYKELPEATPPEMQRSDLSSAILQLKALGIDNVLRFNFPSAPPSKNLIAGMELLYALGAIDNDGELTTPLGITMAEMPLEPTLGKCLIVSGQMGCSEEMASIIAMLQVQNVFIRPGGGQAIAKARVAHRKFEVEEGDLLTLLNVYAAYEQNKTPSWCQKNFLNNKALRRASEIRGQICRMLKKLDVPLVSCKGNVEQILKCITTGLFPKAAFLHYTGVYRTVRGDKDLYIHPNSCLYTIQQPQWILYCEIVQTNKTYMKDLTVIQPEWLLELAPHFYEKTAIDPKLSVENGTGRQNNNMSAGRKNELILSVEEAVSHRRNYILAVCGTQSEPEFKICTALSSHSCVIYTVGETLSRTIMLSDNKATIVGIKFSPTSKNVIYTASNDGIITAYDLRAKGKAVAEFKDASEDGKLKPLASFDISCDERLIAGGTEHIGGDTFILFWDIRHTNSKIDFKGNNLLGGYWQSHVDDVTRLAFHPNKRDILASGSIDGLINIFDLTQPSEDLALTYSLNTESSVDGLGWMNNDNLWCTTFTSSLQLWNCEGATPYKKFDRNCLAIAHGDDPDNCYIVKCHSSNALGQPFLLAGSNNFKGQNLRCLNIVDDHLEVFYNLAGNKQYVRDSWLHEKSKSLVTVGEGGIINIWRPTESNGVQQNAGEKLLTKIGGGKGRERQHRAKPY</sequence>
<feature type="domain" description="Helicase ATP-binding" evidence="9">
    <location>
        <begin position="57"/>
        <end position="221"/>
    </location>
</feature>
<dbReference type="Gene3D" id="2.130.10.10">
    <property type="entry name" value="YVTN repeat-like/Quinoprotein amine dehydrogenase"/>
    <property type="match status" value="1"/>
</dbReference>
<dbReference type="CDD" id="cd17980">
    <property type="entry name" value="DEXHc_DHX35"/>
    <property type="match status" value="1"/>
</dbReference>
<dbReference type="PANTHER" id="PTHR18934:SF136">
    <property type="entry name" value="ATP-DEPENDENT RNA HELICASE DHX35-RELATED"/>
    <property type="match status" value="1"/>
</dbReference>
<dbReference type="PROSITE" id="PS50082">
    <property type="entry name" value="WD_REPEATS_2"/>
    <property type="match status" value="1"/>
</dbReference>
<dbReference type="Gene3D" id="3.40.50.300">
    <property type="entry name" value="P-loop containing nucleotide triphosphate hydrolases"/>
    <property type="match status" value="2"/>
</dbReference>
<proteinExistence type="inferred from homology"/>
<dbReference type="InterPro" id="IPR002464">
    <property type="entry name" value="DNA/RNA_helicase_DEAH_CS"/>
</dbReference>
<protein>
    <recommendedName>
        <fullName evidence="2">RNA helicase</fullName>
        <ecNumber evidence="2">3.6.4.13</ecNumber>
    </recommendedName>
</protein>
<dbReference type="EC" id="3.6.4.13" evidence="2"/>
<dbReference type="Pfam" id="PF00271">
    <property type="entry name" value="Helicase_C"/>
    <property type="match status" value="1"/>
</dbReference>
<dbReference type="GO" id="GO:0071013">
    <property type="term" value="C:catalytic step 2 spliceosome"/>
    <property type="evidence" value="ECO:0007669"/>
    <property type="project" value="TreeGrafter"/>
</dbReference>
<accession>A0AAD9RUC5</accession>
<evidence type="ECO:0000256" key="8">
    <source>
        <dbReference type="PROSITE-ProRule" id="PRU00221"/>
    </source>
</evidence>
<gene>
    <name evidence="11" type="ORF">KPH14_008387</name>
</gene>
<dbReference type="Pfam" id="PF07717">
    <property type="entry name" value="OB_NTP_bind"/>
    <property type="match status" value="1"/>
</dbReference>
<reference evidence="11" key="1">
    <citation type="submission" date="2021-08" db="EMBL/GenBank/DDBJ databases">
        <authorList>
            <person name="Misof B."/>
            <person name="Oliver O."/>
            <person name="Podsiadlowski L."/>
            <person name="Donath A."/>
            <person name="Peters R."/>
            <person name="Mayer C."/>
            <person name="Rust J."/>
            <person name="Gunkel S."/>
            <person name="Lesny P."/>
            <person name="Martin S."/>
            <person name="Oeyen J.P."/>
            <person name="Petersen M."/>
            <person name="Panagiotis P."/>
            <person name="Wilbrandt J."/>
            <person name="Tanja T."/>
        </authorList>
    </citation>
    <scope>NUCLEOTIDE SEQUENCE</scope>
    <source>
        <strain evidence="11">GBR_01_08_01A</strain>
        <tissue evidence="11">Thorax + abdomen</tissue>
    </source>
</reference>
<dbReference type="InterPro" id="IPR048333">
    <property type="entry name" value="HA2_WH"/>
</dbReference>
<evidence type="ECO:0000259" key="10">
    <source>
        <dbReference type="PROSITE" id="PS51194"/>
    </source>
</evidence>
<reference evidence="11" key="2">
    <citation type="journal article" date="2023" name="Commun. Biol.">
        <title>Intrasexual cuticular hydrocarbon dimorphism in a wasp sheds light on hydrocarbon biosynthesis genes in Hymenoptera.</title>
        <authorList>
            <person name="Moris V.C."/>
            <person name="Podsiadlowski L."/>
            <person name="Martin S."/>
            <person name="Oeyen J.P."/>
            <person name="Donath A."/>
            <person name="Petersen M."/>
            <person name="Wilbrandt J."/>
            <person name="Misof B."/>
            <person name="Liedtke D."/>
            <person name="Thamm M."/>
            <person name="Scheiner R."/>
            <person name="Schmitt T."/>
            <person name="Niehuis O."/>
        </authorList>
    </citation>
    <scope>NUCLEOTIDE SEQUENCE</scope>
    <source>
        <strain evidence="11">GBR_01_08_01A</strain>
    </source>
</reference>
<evidence type="ECO:0000256" key="3">
    <source>
        <dbReference type="ARBA" id="ARBA00022741"/>
    </source>
</evidence>
<dbReference type="InterPro" id="IPR001650">
    <property type="entry name" value="Helicase_C-like"/>
</dbReference>
<dbReference type="PROSITE" id="PS00690">
    <property type="entry name" value="DEAH_ATP_HELICASE"/>
    <property type="match status" value="1"/>
</dbReference>
<comment type="similarity">
    <text evidence="1">Belongs to the DEAD box helicase family. DEAH subfamily.</text>
</comment>
<evidence type="ECO:0000256" key="2">
    <source>
        <dbReference type="ARBA" id="ARBA00012552"/>
    </source>
</evidence>
<feature type="domain" description="Helicase C-terminal" evidence="10">
    <location>
        <begin position="252"/>
        <end position="428"/>
    </location>
</feature>
<dbReference type="InterPro" id="IPR001680">
    <property type="entry name" value="WD40_rpt"/>
</dbReference>
<dbReference type="InterPro" id="IPR007502">
    <property type="entry name" value="Helicase-assoc_dom"/>
</dbReference>
<dbReference type="SMART" id="SM00847">
    <property type="entry name" value="HA2"/>
    <property type="match status" value="1"/>
</dbReference>
<dbReference type="Proteomes" id="UP001258017">
    <property type="component" value="Unassembled WGS sequence"/>
</dbReference>
<dbReference type="PROSITE" id="PS51192">
    <property type="entry name" value="HELICASE_ATP_BIND_1"/>
    <property type="match status" value="1"/>
</dbReference>
<dbReference type="PANTHER" id="PTHR18934">
    <property type="entry name" value="ATP-DEPENDENT RNA HELICASE"/>
    <property type="match status" value="1"/>
</dbReference>
<evidence type="ECO:0000313" key="11">
    <source>
        <dbReference type="EMBL" id="KAK2586107.1"/>
    </source>
</evidence>
<keyword evidence="6" id="KW-0067">ATP-binding</keyword>
<dbReference type="InterPro" id="IPR027417">
    <property type="entry name" value="P-loop_NTPase"/>
</dbReference>
<dbReference type="GO" id="GO:0016787">
    <property type="term" value="F:hydrolase activity"/>
    <property type="evidence" value="ECO:0007669"/>
    <property type="project" value="UniProtKB-KW"/>
</dbReference>
<dbReference type="AlphaFoldDB" id="A0AAD9RUC5"/>
<dbReference type="InterPro" id="IPR015943">
    <property type="entry name" value="WD40/YVTN_repeat-like_dom_sf"/>
</dbReference>
<dbReference type="FunFam" id="3.40.50.300:FF:000578">
    <property type="entry name" value="probable ATP-dependent RNA helicase DHX35"/>
    <property type="match status" value="1"/>
</dbReference>
<keyword evidence="12" id="KW-1185">Reference proteome</keyword>
<dbReference type="PROSITE" id="PS51194">
    <property type="entry name" value="HELICASE_CTER"/>
    <property type="match status" value="1"/>
</dbReference>
<dbReference type="GO" id="GO:0003723">
    <property type="term" value="F:RNA binding"/>
    <property type="evidence" value="ECO:0007669"/>
    <property type="project" value="TreeGrafter"/>
</dbReference>